<accession>A0A916R5U5</accession>
<keyword evidence="4" id="KW-1185">Reference proteome</keyword>
<comment type="similarity">
    <text evidence="1">Belongs to the SDHAF4 family.</text>
</comment>
<evidence type="ECO:0000256" key="1">
    <source>
        <dbReference type="ARBA" id="ARBA00005701"/>
    </source>
</evidence>
<feature type="compositionally biased region" description="Basic and acidic residues" evidence="2">
    <location>
        <begin position="36"/>
        <end position="48"/>
    </location>
</feature>
<dbReference type="RefSeq" id="WP_127070669.1">
    <property type="nucleotide sequence ID" value="NZ_BMKB01000001.1"/>
</dbReference>
<sequence>MPTSTRRPDPEIAKRALEEAAARKAGIDAKTSQAPKEIDGRGGLDPARYGDWEIKGISSDF</sequence>
<evidence type="ECO:0000256" key="2">
    <source>
        <dbReference type="SAM" id="MobiDB-lite"/>
    </source>
</evidence>
<dbReference type="AlphaFoldDB" id="A0A916R5U5"/>
<comment type="caution">
    <text evidence="3">The sequence shown here is derived from an EMBL/GenBank/DDBJ whole genome shotgun (WGS) entry which is preliminary data.</text>
</comment>
<dbReference type="Pfam" id="PF07896">
    <property type="entry name" value="DUF1674"/>
    <property type="match status" value="1"/>
</dbReference>
<organism evidence="3 4">
    <name type="scientific">Pelagibacterium lentulum</name>
    <dbReference type="NCBI Taxonomy" id="2029865"/>
    <lineage>
        <taxon>Bacteria</taxon>
        <taxon>Pseudomonadati</taxon>
        <taxon>Pseudomonadota</taxon>
        <taxon>Alphaproteobacteria</taxon>
        <taxon>Hyphomicrobiales</taxon>
        <taxon>Devosiaceae</taxon>
        <taxon>Pelagibacterium</taxon>
    </lineage>
</organism>
<feature type="region of interest" description="Disordered" evidence="2">
    <location>
        <begin position="23"/>
        <end position="48"/>
    </location>
</feature>
<evidence type="ECO:0008006" key="5">
    <source>
        <dbReference type="Google" id="ProtNLM"/>
    </source>
</evidence>
<protein>
    <recommendedName>
        <fullName evidence="5">DUF1674 domain-containing protein</fullName>
    </recommendedName>
</protein>
<proteinExistence type="inferred from homology"/>
<dbReference type="Proteomes" id="UP000596977">
    <property type="component" value="Unassembled WGS sequence"/>
</dbReference>
<evidence type="ECO:0000313" key="4">
    <source>
        <dbReference type="Proteomes" id="UP000596977"/>
    </source>
</evidence>
<reference evidence="3 4" key="1">
    <citation type="journal article" date="2014" name="Int. J. Syst. Evol. Microbiol.">
        <title>Complete genome sequence of Corynebacterium casei LMG S-19264T (=DSM 44701T), isolated from a smear-ripened cheese.</title>
        <authorList>
            <consortium name="US DOE Joint Genome Institute (JGI-PGF)"/>
            <person name="Walter F."/>
            <person name="Albersmeier A."/>
            <person name="Kalinowski J."/>
            <person name="Ruckert C."/>
        </authorList>
    </citation>
    <scope>NUCLEOTIDE SEQUENCE [LARGE SCALE GENOMIC DNA]</scope>
    <source>
        <strain evidence="3 4">CGMCC 1.15896</strain>
    </source>
</reference>
<name>A0A916R5U5_9HYPH</name>
<dbReference type="EMBL" id="BMKB01000001">
    <property type="protein sequence ID" value="GGA36150.1"/>
    <property type="molecule type" value="Genomic_DNA"/>
</dbReference>
<gene>
    <name evidence="3" type="ORF">GCM10011499_01890</name>
</gene>
<dbReference type="InterPro" id="IPR012875">
    <property type="entry name" value="SDHF4"/>
</dbReference>
<evidence type="ECO:0000313" key="3">
    <source>
        <dbReference type="EMBL" id="GGA36150.1"/>
    </source>
</evidence>
<dbReference type="OrthoDB" id="8481828at2"/>